<evidence type="ECO:0000313" key="1">
    <source>
        <dbReference type="EMBL" id="CAA0082450.1"/>
    </source>
</evidence>
<evidence type="ECO:0008006" key="3">
    <source>
        <dbReference type="Google" id="ProtNLM"/>
    </source>
</evidence>
<evidence type="ECO:0000313" key="2">
    <source>
        <dbReference type="Proteomes" id="UP000441399"/>
    </source>
</evidence>
<accession>A0A5S9MZV2</accession>
<organism evidence="1 2">
    <name type="scientific">BD1-7 clade bacterium</name>
    <dbReference type="NCBI Taxonomy" id="2029982"/>
    <lineage>
        <taxon>Bacteria</taxon>
        <taxon>Pseudomonadati</taxon>
        <taxon>Pseudomonadota</taxon>
        <taxon>Gammaproteobacteria</taxon>
        <taxon>Cellvibrionales</taxon>
        <taxon>Spongiibacteraceae</taxon>
        <taxon>BD1-7 clade</taxon>
    </lineage>
</organism>
<reference evidence="1 2" key="1">
    <citation type="submission" date="2019-11" db="EMBL/GenBank/DDBJ databases">
        <authorList>
            <person name="Holert J."/>
        </authorList>
    </citation>
    <scope>NUCLEOTIDE SEQUENCE [LARGE SCALE GENOMIC DNA]</scope>
    <source>
        <strain evidence="1">SB11_3</strain>
    </source>
</reference>
<dbReference type="Proteomes" id="UP000441399">
    <property type="component" value="Unassembled WGS sequence"/>
</dbReference>
<protein>
    <recommendedName>
        <fullName evidence="3">YkgJ family cysteine cluster protein</fullName>
    </recommendedName>
</protein>
<sequence length="114" mass="12740">MFQKLLRFLTSLLPVASNRVGSCNGCGDCCKLPYVCPFLKQDKDDNYTCSVYFFRPPSCRKYPRIEAEQLTPENCGFSFVNADNPADIIATSTTPHTNYVNAAETEVEQQKDAA</sequence>
<dbReference type="EMBL" id="CACSIO010000001">
    <property type="protein sequence ID" value="CAA0082450.1"/>
    <property type="molecule type" value="Genomic_DNA"/>
</dbReference>
<dbReference type="AlphaFoldDB" id="A0A5S9MZV2"/>
<name>A0A5S9MZV2_9GAMM</name>
<proteinExistence type="predicted"/>
<keyword evidence="2" id="KW-1185">Reference proteome</keyword>
<gene>
    <name evidence="1" type="ORF">OPDIPICF_00415</name>
</gene>